<dbReference type="SUPFAM" id="SSF56935">
    <property type="entry name" value="Porins"/>
    <property type="match status" value="1"/>
</dbReference>
<dbReference type="NCBIfam" id="TIGR04056">
    <property type="entry name" value="OMP_RagA_SusC"/>
    <property type="match status" value="1"/>
</dbReference>
<keyword evidence="2 8" id="KW-0813">Transport</keyword>
<keyword evidence="4 8" id="KW-0812">Transmembrane</keyword>
<evidence type="ECO:0000259" key="11">
    <source>
        <dbReference type="Pfam" id="PF07715"/>
    </source>
</evidence>
<organism evidence="12 13">
    <name type="scientific">Butyricimonas hominis</name>
    <dbReference type="NCBI Taxonomy" id="2763032"/>
    <lineage>
        <taxon>Bacteria</taxon>
        <taxon>Pseudomonadati</taxon>
        <taxon>Bacteroidota</taxon>
        <taxon>Bacteroidia</taxon>
        <taxon>Bacteroidales</taxon>
        <taxon>Odoribacteraceae</taxon>
        <taxon>Butyricimonas</taxon>
    </lineage>
</organism>
<dbReference type="InterPro" id="IPR036942">
    <property type="entry name" value="Beta-barrel_TonB_sf"/>
</dbReference>
<evidence type="ECO:0000256" key="8">
    <source>
        <dbReference type="PROSITE-ProRule" id="PRU01360"/>
    </source>
</evidence>
<dbReference type="Pfam" id="PF00593">
    <property type="entry name" value="TonB_dep_Rec_b-barrel"/>
    <property type="match status" value="1"/>
</dbReference>
<comment type="subcellular location">
    <subcellularLocation>
        <location evidence="1 8">Cell outer membrane</location>
        <topology evidence="1 8">Multi-pass membrane protein</topology>
    </subcellularLocation>
</comment>
<evidence type="ECO:0000256" key="7">
    <source>
        <dbReference type="ARBA" id="ARBA00023237"/>
    </source>
</evidence>
<dbReference type="EMBL" id="JACOOH010000007">
    <property type="protein sequence ID" value="MBC5622690.1"/>
    <property type="molecule type" value="Genomic_DNA"/>
</dbReference>
<feature type="domain" description="TonB-dependent receptor plug" evidence="11">
    <location>
        <begin position="215"/>
        <end position="336"/>
    </location>
</feature>
<dbReference type="Proteomes" id="UP000646484">
    <property type="component" value="Unassembled WGS sequence"/>
</dbReference>
<dbReference type="InterPro" id="IPR039426">
    <property type="entry name" value="TonB-dep_rcpt-like"/>
</dbReference>
<dbReference type="SUPFAM" id="SSF49464">
    <property type="entry name" value="Carboxypeptidase regulatory domain-like"/>
    <property type="match status" value="1"/>
</dbReference>
<evidence type="ECO:0000313" key="12">
    <source>
        <dbReference type="EMBL" id="MBC5622690.1"/>
    </source>
</evidence>
<comment type="similarity">
    <text evidence="8 9">Belongs to the TonB-dependent receptor family.</text>
</comment>
<keyword evidence="5 9" id="KW-0798">TonB box</keyword>
<dbReference type="PROSITE" id="PS52016">
    <property type="entry name" value="TONB_DEPENDENT_REC_3"/>
    <property type="match status" value="1"/>
</dbReference>
<dbReference type="Gene3D" id="2.40.170.20">
    <property type="entry name" value="TonB-dependent receptor, beta-barrel domain"/>
    <property type="match status" value="1"/>
</dbReference>
<gene>
    <name evidence="12" type="ORF">H8S64_16480</name>
</gene>
<name>A0ABR7D5C9_9BACT</name>
<evidence type="ECO:0000256" key="6">
    <source>
        <dbReference type="ARBA" id="ARBA00023136"/>
    </source>
</evidence>
<reference evidence="12 13" key="1">
    <citation type="submission" date="2020-08" db="EMBL/GenBank/DDBJ databases">
        <title>Genome public.</title>
        <authorList>
            <person name="Liu C."/>
            <person name="Sun Q."/>
        </authorList>
    </citation>
    <scope>NUCLEOTIDE SEQUENCE [LARGE SCALE GENOMIC DNA]</scope>
    <source>
        <strain evidence="12 13">NSJ-56</strain>
    </source>
</reference>
<dbReference type="Gene3D" id="2.60.40.1120">
    <property type="entry name" value="Carboxypeptidase-like, regulatory domain"/>
    <property type="match status" value="1"/>
</dbReference>
<dbReference type="InterPro" id="IPR023996">
    <property type="entry name" value="TonB-dep_OMP_SusC/RagA"/>
</dbReference>
<feature type="domain" description="TonB-dependent receptor-like beta-barrel" evidence="10">
    <location>
        <begin position="554"/>
        <end position="962"/>
    </location>
</feature>
<dbReference type="InterPro" id="IPR000531">
    <property type="entry name" value="Beta-barrel_TonB"/>
</dbReference>
<evidence type="ECO:0000313" key="13">
    <source>
        <dbReference type="Proteomes" id="UP000646484"/>
    </source>
</evidence>
<evidence type="ECO:0000256" key="2">
    <source>
        <dbReference type="ARBA" id="ARBA00022448"/>
    </source>
</evidence>
<keyword evidence="13" id="KW-1185">Reference proteome</keyword>
<evidence type="ECO:0000259" key="10">
    <source>
        <dbReference type="Pfam" id="PF00593"/>
    </source>
</evidence>
<evidence type="ECO:0000256" key="9">
    <source>
        <dbReference type="RuleBase" id="RU003357"/>
    </source>
</evidence>
<dbReference type="InterPro" id="IPR008969">
    <property type="entry name" value="CarboxyPept-like_regulatory"/>
</dbReference>
<keyword evidence="3 8" id="KW-1134">Transmembrane beta strand</keyword>
<dbReference type="InterPro" id="IPR037066">
    <property type="entry name" value="Plug_dom_sf"/>
</dbReference>
<evidence type="ECO:0000256" key="3">
    <source>
        <dbReference type="ARBA" id="ARBA00022452"/>
    </source>
</evidence>
<keyword evidence="7 8" id="KW-0998">Cell outer membrane</keyword>
<evidence type="ECO:0000256" key="1">
    <source>
        <dbReference type="ARBA" id="ARBA00004571"/>
    </source>
</evidence>
<protein>
    <submittedName>
        <fullName evidence="12">SusC/RagA family TonB-linked outer membrane protein</fullName>
    </submittedName>
</protein>
<proteinExistence type="inferred from homology"/>
<dbReference type="Pfam" id="PF07715">
    <property type="entry name" value="Plug"/>
    <property type="match status" value="1"/>
</dbReference>
<keyword evidence="6 8" id="KW-0472">Membrane</keyword>
<evidence type="ECO:0000256" key="4">
    <source>
        <dbReference type="ARBA" id="ARBA00022692"/>
    </source>
</evidence>
<evidence type="ECO:0000256" key="5">
    <source>
        <dbReference type="ARBA" id="ARBA00023077"/>
    </source>
</evidence>
<comment type="caution">
    <text evidence="12">The sequence shown here is derived from an EMBL/GenBank/DDBJ whole genome shotgun (WGS) entry which is preliminary data.</text>
</comment>
<accession>A0ABR7D5C9</accession>
<dbReference type="RefSeq" id="WP_186977511.1">
    <property type="nucleotide sequence ID" value="NZ_JACOOH010000007.1"/>
</dbReference>
<dbReference type="InterPro" id="IPR012910">
    <property type="entry name" value="Plug_dom"/>
</dbReference>
<sequence length="1144" mass="128593">MRRKGRKKMVWKGLFLIFYIFASSFWCPGMLSAQTEQRVTLSMKSVLVEQVFKHLQETTRYRFTYLKEDLPDAPRKDYEFKDASISEVMDELLKGTKLQWKFQSGAIVVSKAKATPVAKKVIQRVRGRVVDAKNVSIPGVTVQVLGEYRGTTSDTSGHFMLTDVFEGSKIEFSFIGYEKKTLTAKSEMGTVILDSLAYAIEEVTVINNGIFTRPKENFTGAATQYTGEDIRAISKTSILSALKVLDASFQMPDDVVNGSNPNVLPKVQLRGTNSIMQTDMESEYGYISNPPLIIIDGFESDLQTLFDMSPNIVKSVTLLKDAAATAIYGSKSANGVLVVETIQPEEGKTQVFYTGTYGVNIPDLSSFNLMNAKQKLEVEEIGGYYRSRDFSTQKQLDDLHNLVKHNVARGINTYWLSQPLRTEFTHSHTARVSYGTKKVLLQGTVNYSNNGGIMKGSYRNVLGGDVRVKYTTLDKKLSFQYALKISSSKGAESPYGDFGQYARMNPYWLPKDENGNVTKYVDIYPTEGSNGLISSSHTPAEKNPLWNAHLHMVNTNSSLSIGNEFWSEVTFVKGLKLNTTFTYTHGTTERDNFIPGTASEFFTSAFSERGAYTKNNGKTKKWQLTSTLNYGQNFGNHTIYISAGAQLNHDESNSFGLVVKGFPNDRLDDLLFGLQYSNTKPSGSYSMKRTAGFYGNLSYAYGNRYLLDGSIRADGSSVFGRKKRFGDLGSVGIGWNFHNEKFMLGQNIISQLKFRVSWGFTGSVNFPAYAGATTYKYQTDGRYLDFIPATLMGLGNTALKWQQTQKWNYGVDLGLFDGRVTANFNYYRETTDDLIMSTSTVPSNGFDSYHDNLGKSQNVGFDLGVRVVLFQAPKRELFWSVSTSFYHNENKLLEITDNLKAQNQAALNQQITNGATTPVLQYVEGASVSGLYAVRSLGIDASNGYEVFLTKDGRQTYVWRQEDMVYMGDMQPKLNFTIYNNFQYKWIRLNFGLTFRTGGVLYNSTLASKVENFNLKQNMDKRVLKDRWMEPGKPADYKGLVDLEGYTRTEKSTKVTSRFVQKANSFEITGLTIDPGILVERWLNRLVNKAVQKVNDTSKEAINSDRFSVSFSMQNVLRISSMKRESGTSYPFNRSFLFTLSARL</sequence>
<dbReference type="Pfam" id="PF13715">
    <property type="entry name" value="CarbopepD_reg_2"/>
    <property type="match status" value="1"/>
</dbReference>
<dbReference type="Gene3D" id="2.170.130.10">
    <property type="entry name" value="TonB-dependent receptor, plug domain"/>
    <property type="match status" value="1"/>
</dbReference>